<organism evidence="1 2">
    <name type="scientific">Candidatus Scatousia excrementigallinarum</name>
    <dbReference type="NCBI Taxonomy" id="2840935"/>
    <lineage>
        <taxon>Bacteria</taxon>
        <taxon>Candidatus Scatousia</taxon>
    </lineage>
</organism>
<evidence type="ECO:0000313" key="2">
    <source>
        <dbReference type="Proteomes" id="UP000823928"/>
    </source>
</evidence>
<dbReference type="AlphaFoldDB" id="A0A9D1EXU9"/>
<protein>
    <submittedName>
        <fullName evidence="1">Uncharacterized protein</fullName>
    </submittedName>
</protein>
<dbReference type="Proteomes" id="UP000823928">
    <property type="component" value="Unassembled WGS sequence"/>
</dbReference>
<reference evidence="1" key="1">
    <citation type="submission" date="2020-10" db="EMBL/GenBank/DDBJ databases">
        <authorList>
            <person name="Gilroy R."/>
        </authorList>
    </citation>
    <scope>NUCLEOTIDE SEQUENCE</scope>
    <source>
        <strain evidence="1">6276</strain>
    </source>
</reference>
<accession>A0A9D1EXU9</accession>
<reference evidence="1" key="2">
    <citation type="journal article" date="2021" name="PeerJ">
        <title>Extensive microbial diversity within the chicken gut microbiome revealed by metagenomics and culture.</title>
        <authorList>
            <person name="Gilroy R."/>
            <person name="Ravi A."/>
            <person name="Getino M."/>
            <person name="Pursley I."/>
            <person name="Horton D.L."/>
            <person name="Alikhan N.F."/>
            <person name="Baker D."/>
            <person name="Gharbi K."/>
            <person name="Hall N."/>
            <person name="Watson M."/>
            <person name="Adriaenssens E.M."/>
            <person name="Foster-Nyarko E."/>
            <person name="Jarju S."/>
            <person name="Secka A."/>
            <person name="Antonio M."/>
            <person name="Oren A."/>
            <person name="Chaudhuri R.R."/>
            <person name="La Ragione R."/>
            <person name="Hildebrand F."/>
            <person name="Pallen M.J."/>
        </authorList>
    </citation>
    <scope>NUCLEOTIDE SEQUENCE</scope>
    <source>
        <strain evidence="1">6276</strain>
    </source>
</reference>
<comment type="caution">
    <text evidence="1">The sequence shown here is derived from an EMBL/GenBank/DDBJ whole genome shotgun (WGS) entry which is preliminary data.</text>
</comment>
<sequence>MINKIQTSDNPLLNSFSSFPNEKRVRKGYLSRRYHNVEEADTFTKVRATVGAVAGAAIPLVYFAKKQNGGIGSLNQLLRINYGLKEFITIGAGSILGGVAGGMIGEPEHTRKGKINEGVFQFMNCSVPPVIIAGLFKLGEKVKHLNNVPCKIGATGIGAVGGMYLAAELSNKINDPKDLYPDRKLTIKDALANFDDVLGALVLAKFKFIEKLGAERLLPAVTAWCGYRAGVSN</sequence>
<evidence type="ECO:0000313" key="1">
    <source>
        <dbReference type="EMBL" id="HIS35923.1"/>
    </source>
</evidence>
<gene>
    <name evidence="1" type="ORF">IAC10_04755</name>
</gene>
<proteinExistence type="predicted"/>
<dbReference type="EMBL" id="DVIU01000098">
    <property type="protein sequence ID" value="HIS35923.1"/>
    <property type="molecule type" value="Genomic_DNA"/>
</dbReference>
<name>A0A9D1EXU9_9BACT</name>